<dbReference type="PROSITE" id="PS00028">
    <property type="entry name" value="ZINC_FINGER_C2H2_1"/>
    <property type="match status" value="2"/>
</dbReference>
<accession>A0A1D6HHQ4</accession>
<evidence type="ECO:0000256" key="1">
    <source>
        <dbReference type="ARBA" id="ARBA00022603"/>
    </source>
</evidence>
<feature type="compositionally biased region" description="Basic and acidic residues" evidence="4">
    <location>
        <begin position="131"/>
        <end position="140"/>
    </location>
</feature>
<dbReference type="STRING" id="4577.A0A1D6HHQ4"/>
<dbReference type="ExpressionAtlas" id="A0A1D6HHQ4">
    <property type="expression patterns" value="baseline and differential"/>
</dbReference>
<dbReference type="PROSITE" id="PS50157">
    <property type="entry name" value="ZINC_FINGER_C2H2_2"/>
    <property type="match status" value="1"/>
</dbReference>
<dbReference type="SUPFAM" id="SSF82199">
    <property type="entry name" value="SET domain"/>
    <property type="match status" value="1"/>
</dbReference>
<evidence type="ECO:0000256" key="4">
    <source>
        <dbReference type="SAM" id="MobiDB-lite"/>
    </source>
</evidence>
<dbReference type="PROSITE" id="PS50868">
    <property type="entry name" value="POST_SET"/>
    <property type="match status" value="1"/>
</dbReference>
<dbReference type="SMART" id="SM00317">
    <property type="entry name" value="SET"/>
    <property type="match status" value="1"/>
</dbReference>
<dbReference type="InterPro" id="IPR040689">
    <property type="entry name" value="SUVR5_Znf-C2H2_3rpt"/>
</dbReference>
<proteinExistence type="predicted"/>
<name>A0A1D6HHQ4_MAIZE</name>
<dbReference type="PANTHER" id="PTHR47325">
    <property type="entry name" value="HISTONE-LYSINE N-METHYLTRANSFERASE SUVR5"/>
    <property type="match status" value="1"/>
</dbReference>
<dbReference type="GO" id="GO:0032259">
    <property type="term" value="P:methylation"/>
    <property type="evidence" value="ECO:0007669"/>
    <property type="project" value="UniProtKB-KW"/>
</dbReference>
<dbReference type="PaxDb" id="4577-GRMZM2G125432_P02"/>
<keyword evidence="1 5" id="KW-0489">Methyltransferase</keyword>
<evidence type="ECO:0000256" key="2">
    <source>
        <dbReference type="ARBA" id="ARBA00022679"/>
    </source>
</evidence>
<dbReference type="SMART" id="SM00355">
    <property type="entry name" value="ZnF_C2H2"/>
    <property type="match status" value="2"/>
</dbReference>
<feature type="region of interest" description="Disordered" evidence="4">
    <location>
        <begin position="131"/>
        <end position="165"/>
    </location>
</feature>
<keyword evidence="2 5" id="KW-0808">Transferase</keyword>
<dbReference type="EMBL" id="CM000781">
    <property type="protein sequence ID" value="AQK74085.1"/>
    <property type="molecule type" value="Genomic_DNA"/>
</dbReference>
<dbReference type="InParanoid" id="A0A1D6HHQ4"/>
<dbReference type="Gene3D" id="2.170.270.10">
    <property type="entry name" value="SET domain"/>
    <property type="match status" value="1"/>
</dbReference>
<dbReference type="InterPro" id="IPR046341">
    <property type="entry name" value="SET_dom_sf"/>
</dbReference>
<protein>
    <submittedName>
        <fullName evidence="5">Histone-lysine N-methyltransferase SUVR5</fullName>
    </submittedName>
</protein>
<dbReference type="PROSITE" id="PS50280">
    <property type="entry name" value="SET"/>
    <property type="match status" value="1"/>
</dbReference>
<dbReference type="PANTHER" id="PTHR47325:SF1">
    <property type="entry name" value="HISTONE-LYSINE N-METHYLTRANSFERASE SUVR5"/>
    <property type="match status" value="1"/>
</dbReference>
<evidence type="ECO:0000256" key="3">
    <source>
        <dbReference type="ARBA" id="ARBA00022691"/>
    </source>
</evidence>
<dbReference type="Pfam" id="PF00856">
    <property type="entry name" value="SET"/>
    <property type="match status" value="1"/>
</dbReference>
<dbReference type="IntAct" id="A0A1D6HHQ4">
    <property type="interactions" value="26"/>
</dbReference>
<sequence>MLMDPPVMQMDCKLKNDVDKTSSIDYDRKVTISHDDYGWAGSDVKPKDDIVCNPVEVSNACQTGINEVLDSASKNSPLNLGDLPQGAELRNKNGDSSYSNVKLQLNSSAGNNNGLQTDDDNFTKQYFGKKDMHHRQEEMHPSSNTVSLPTSCRLNGDATPSEEEKIAEDRVKVDGNVDAVIKEVETDLVGCHAHQKEFQCTLQDLSEIACSIDLVHNTSSPQGENKKPVSPLNGMGHYVDNNSCNGDTNYKGEELNMGDAGDEDHAIALWVKWRGKWQTGIRCCRVDCPLPTLRAKPTHDRKSYVVVFFPRTKTYSWVDMLLVLPIEECPLPLVNGTHRKWRKLVKDLNIPRRFNMQNLAVFMINLIDELHIEAVVDDARKATTWKEFALEASCCRDYTDLGKMLLKFQNMILPDYISYEWLQNSFKMWNQKCMNAHDAETIEMLCESLHGNKLKELRNASVQPELIPEWNRWKQELIKQYFSLHPAGNVGNFEKNNCYDDPALDQQGSRKRPKLEVRRGEIQISHMGEADYRTPTEDPNQNNLPGNSVMHENVGALGSTDQNNSVTLPGSFGTNENTISSSANAALQNARLDLDSFKSSRQCSAHIEAKGRQCGRWANDGDIYCCVHQSMHFLDHSSREDKALTIEAPLCSGMTNMGRKCKHRAQYGSTFCKKHRLQTNLDAMHPENLLDPSEVLHMGEEPPNKWVEEISKSQAMYSIDLETDKKVQDAVKVKLMTIVSIENSGEKGAMEKADMCVASTSITNTDDTSLCIGIHSHDSIVECQDYAMQHTLYCEKHLPRFLKRARNGKSRLVSKDIFVNLLKGCTSRKDKICLHQACEFLYWFLRNNLSHQHTSLASEHMPQILAEVSKNPDVGEFLLKLISTEREKLANIWGFDTNRSKQIYSENKEGSLVLHKEGTNLSSGPKCKICAHQFSDDEALGLHWTTVHKKEARWLFREGTNGLSLYDSHNIEDANGSQKFICRLCGLKFDLQPDLGRHHKVAHMDSDVVGHSSLGRGKYQLNRGRHYYSAFKKSLRPTSTLKKRSSSGIEKNFKFQSSALTSQIIQSETSSFGKLQDFQCSDVAQTLFSKIQKTRPHPSNLDILSVARTVCCKTSLAAALEVKYGSLPENIFVKAAKLCSDNGIQIDWHQEVFICPKGCKSRYNSNALLPMQLTAVDFPEAPSVDPLNDDEMWAMEEYHYVLDSKHFGWKPKNESVVLYEDISFGREKVPIVCVIDMDAKDSLGMKPEELLSHGSSVPWQGFHYITKRLMDSSLINSENSMPGCACSHPECSPEKCGHVSLFDGVYASLVDINGTPIHGRFAYDENSKIILQKGLLVKLELFRTENKGWAIRAAEPIPQGTFVCEYIGEVVKADKTMKNAESVSSKSGCNYLFDIASQIDRERLRTVGAIEYLIDATRSGNVSRYINHSCSPNLSTRLVLVESKDCQLAHIGLFANQDIAVGEELAYDYRQKLVAGDGCFCHCGGTNCRGRVY</sequence>
<dbReference type="Pfam" id="PF18868">
    <property type="entry name" value="zf-C2H2_3rep"/>
    <property type="match status" value="1"/>
</dbReference>
<dbReference type="InterPro" id="IPR003616">
    <property type="entry name" value="Post-SET_dom"/>
</dbReference>
<dbReference type="OMA" id="ENIRVEW"/>
<reference evidence="5" key="1">
    <citation type="submission" date="2015-12" db="EMBL/GenBank/DDBJ databases">
        <title>Update maize B73 reference genome by single molecule sequencing technologies.</title>
        <authorList>
            <consortium name="Maize Genome Sequencing Project"/>
            <person name="Ware D."/>
        </authorList>
    </citation>
    <scope>NUCLEOTIDE SEQUENCE</scope>
    <source>
        <tissue evidence="5">Seedling</tissue>
    </source>
</reference>
<organism evidence="5">
    <name type="scientific">Zea mays</name>
    <name type="common">Maize</name>
    <dbReference type="NCBI Taxonomy" id="4577"/>
    <lineage>
        <taxon>Eukaryota</taxon>
        <taxon>Viridiplantae</taxon>
        <taxon>Streptophyta</taxon>
        <taxon>Embryophyta</taxon>
        <taxon>Tracheophyta</taxon>
        <taxon>Spermatophyta</taxon>
        <taxon>Magnoliopsida</taxon>
        <taxon>Liliopsida</taxon>
        <taxon>Poales</taxon>
        <taxon>Poaceae</taxon>
        <taxon>PACMAD clade</taxon>
        <taxon>Panicoideae</taxon>
        <taxon>Andropogonodae</taxon>
        <taxon>Andropogoneae</taxon>
        <taxon>Tripsacinae</taxon>
        <taxon>Zea</taxon>
    </lineage>
</organism>
<dbReference type="InterPro" id="IPR013087">
    <property type="entry name" value="Znf_C2H2_type"/>
</dbReference>
<dbReference type="InterPro" id="IPR001214">
    <property type="entry name" value="SET_dom"/>
</dbReference>
<evidence type="ECO:0000313" key="5">
    <source>
        <dbReference type="EMBL" id="AQK74085.1"/>
    </source>
</evidence>
<dbReference type="GO" id="GO:0008168">
    <property type="term" value="F:methyltransferase activity"/>
    <property type="evidence" value="ECO:0007669"/>
    <property type="project" value="UniProtKB-KW"/>
</dbReference>
<dbReference type="Gene3D" id="3.30.160.60">
    <property type="entry name" value="Classic Zinc Finger"/>
    <property type="match status" value="1"/>
</dbReference>
<dbReference type="SMR" id="A0A1D6HHQ4"/>
<gene>
    <name evidence="5" type="ORF">ZEAMMB73_Zm00001d017798</name>
</gene>
<keyword evidence="3" id="KW-0949">S-adenosyl-L-methionine</keyword>
<feature type="compositionally biased region" description="Polar residues" evidence="4">
    <location>
        <begin position="141"/>
        <end position="153"/>
    </location>
</feature>